<proteinExistence type="predicted"/>
<sequence>MIPIAGMGASVGLTLSTATRERQMALIETGAMQSREIEAFRSRIDDIQTVDQLIADPEVYRFVMKAHDLEDQIFGKAMIRKILQSDDSEPGALINRMTDPRFEALYDGLGFTEGGTVNENTKDPAWIEGLVDRYVEQAFINDAAAQNEAVGQALTFRRDAASVRSWYDVLGNPALSRVLRGALGIPEAVAGIDLDRQVEMFAGKMDLSDLKDPREVESILRRYTALTDAKSGAAAASSAAVQLMAGAQASASGNWTPRLLDISAIDVSVLSGASAYRR</sequence>
<dbReference type="AlphaFoldDB" id="A0A318T2E1"/>
<dbReference type="Pfam" id="PF06748">
    <property type="entry name" value="DUF1217"/>
    <property type="match status" value="1"/>
</dbReference>
<evidence type="ECO:0000313" key="1">
    <source>
        <dbReference type="EMBL" id="PYE84384.1"/>
    </source>
</evidence>
<protein>
    <submittedName>
        <fullName evidence="1">Uncharacterized protein DUF1217</fullName>
    </submittedName>
</protein>
<dbReference type="OrthoDB" id="7824597at2"/>
<dbReference type="SUPFAM" id="SSF158837">
    <property type="entry name" value="AGR C 984p-like"/>
    <property type="match status" value="1"/>
</dbReference>
<accession>A0A318T2E1</accession>
<keyword evidence="2" id="KW-1185">Reference proteome</keyword>
<name>A0A318T2E1_9RHOB</name>
<dbReference type="Gene3D" id="1.10.3700.10">
    <property type="entry name" value="AGR C 984p-like"/>
    <property type="match status" value="1"/>
</dbReference>
<evidence type="ECO:0000313" key="2">
    <source>
        <dbReference type="Proteomes" id="UP000248311"/>
    </source>
</evidence>
<dbReference type="RefSeq" id="WP_110813488.1">
    <property type="nucleotide sequence ID" value="NZ_QJTE01000002.1"/>
</dbReference>
<reference evidence="1 2" key="1">
    <citation type="submission" date="2018-06" db="EMBL/GenBank/DDBJ databases">
        <title>Genomic Encyclopedia of Type Strains, Phase III (KMG-III): the genomes of soil and plant-associated and newly described type strains.</title>
        <authorList>
            <person name="Whitman W."/>
        </authorList>
    </citation>
    <scope>NUCLEOTIDE SEQUENCE [LARGE SCALE GENOMIC DNA]</scope>
    <source>
        <strain evidence="1 2">CECT 9025</strain>
    </source>
</reference>
<comment type="caution">
    <text evidence="1">The sequence shown here is derived from an EMBL/GenBank/DDBJ whole genome shotgun (WGS) entry which is preliminary data.</text>
</comment>
<dbReference type="InterPro" id="IPR010626">
    <property type="entry name" value="DUF1217"/>
</dbReference>
<organism evidence="1 2">
    <name type="scientific">Pseudoroseicyclus aestuarii</name>
    <dbReference type="NCBI Taxonomy" id="1795041"/>
    <lineage>
        <taxon>Bacteria</taxon>
        <taxon>Pseudomonadati</taxon>
        <taxon>Pseudomonadota</taxon>
        <taxon>Alphaproteobacteria</taxon>
        <taxon>Rhodobacterales</taxon>
        <taxon>Paracoccaceae</taxon>
        <taxon>Pseudoroseicyclus</taxon>
    </lineage>
</organism>
<dbReference type="EMBL" id="QJTE01000002">
    <property type="protein sequence ID" value="PYE84384.1"/>
    <property type="molecule type" value="Genomic_DNA"/>
</dbReference>
<dbReference type="InterPro" id="IPR023157">
    <property type="entry name" value="AGR-C-984p-like_sf"/>
</dbReference>
<dbReference type="Proteomes" id="UP000248311">
    <property type="component" value="Unassembled WGS sequence"/>
</dbReference>
<gene>
    <name evidence="1" type="ORF">DFP88_102182</name>
</gene>